<dbReference type="Pfam" id="PF00062">
    <property type="entry name" value="Lys"/>
    <property type="match status" value="1"/>
</dbReference>
<comment type="catalytic activity">
    <reaction evidence="1">
        <text>Hydrolysis of (1-&gt;4)-beta-linkages between N-acetylmuramic acid and N-acetyl-D-glucosamine residues in a peptidoglycan and between N-acetyl-D-glucosamine residues in chitodextrins.</text>
        <dbReference type="EC" id="3.2.1.17"/>
    </reaction>
</comment>
<evidence type="ECO:0000259" key="7">
    <source>
        <dbReference type="PROSITE" id="PS00128"/>
    </source>
</evidence>
<dbReference type="PROSITE" id="PS00128">
    <property type="entry name" value="GLYCOSYL_HYDROL_F22_1"/>
    <property type="match status" value="1"/>
</dbReference>
<organism evidence="8 9">
    <name type="scientific">Glossina brevipalpis</name>
    <dbReference type="NCBI Taxonomy" id="37001"/>
    <lineage>
        <taxon>Eukaryota</taxon>
        <taxon>Metazoa</taxon>
        <taxon>Ecdysozoa</taxon>
        <taxon>Arthropoda</taxon>
        <taxon>Hexapoda</taxon>
        <taxon>Insecta</taxon>
        <taxon>Pterygota</taxon>
        <taxon>Neoptera</taxon>
        <taxon>Endopterygota</taxon>
        <taxon>Diptera</taxon>
        <taxon>Brachycera</taxon>
        <taxon>Muscomorpha</taxon>
        <taxon>Hippoboscoidea</taxon>
        <taxon>Glossinidae</taxon>
        <taxon>Glossina</taxon>
    </lineage>
</organism>
<keyword evidence="4" id="KW-1015">Disulfide bond</keyword>
<name>A0A1A9WWI5_9MUSC</name>
<reference evidence="8" key="2">
    <citation type="submission" date="2020-05" db="UniProtKB">
        <authorList>
            <consortium name="EnsemblMetazoa"/>
        </authorList>
    </citation>
    <scope>IDENTIFICATION</scope>
    <source>
        <strain evidence="8">IAEA</strain>
    </source>
</reference>
<dbReference type="Proteomes" id="UP000091820">
    <property type="component" value="Unassembled WGS sequence"/>
</dbReference>
<feature type="domain" description="Glycosyl hydrolases family 22 (GH22)" evidence="7">
    <location>
        <begin position="107"/>
        <end position="125"/>
    </location>
</feature>
<evidence type="ECO:0000313" key="8">
    <source>
        <dbReference type="EnsemblMetazoa" id="GBRI035022-PA"/>
    </source>
</evidence>
<dbReference type="PANTHER" id="PTHR11407">
    <property type="entry name" value="LYSOZYME C"/>
    <property type="match status" value="1"/>
</dbReference>
<keyword evidence="3" id="KW-0929">Antimicrobial</keyword>
<dbReference type="GO" id="GO:0031640">
    <property type="term" value="P:killing of cells of another organism"/>
    <property type="evidence" value="ECO:0007669"/>
    <property type="project" value="UniProtKB-KW"/>
</dbReference>
<evidence type="ECO:0000256" key="6">
    <source>
        <dbReference type="RuleBase" id="RU004440"/>
    </source>
</evidence>
<proteinExistence type="inferred from homology"/>
<evidence type="ECO:0000256" key="2">
    <source>
        <dbReference type="ARBA" id="ARBA00012732"/>
    </source>
</evidence>
<keyword evidence="3" id="KW-0081">Bacteriolytic enzyme</keyword>
<dbReference type="EC" id="3.2.1.17" evidence="2"/>
<keyword evidence="5" id="KW-0378">Hydrolase</keyword>
<dbReference type="GO" id="GO:0042742">
    <property type="term" value="P:defense response to bacterium"/>
    <property type="evidence" value="ECO:0007669"/>
    <property type="project" value="UniProtKB-KW"/>
</dbReference>
<evidence type="ECO:0000256" key="3">
    <source>
        <dbReference type="ARBA" id="ARBA00022638"/>
    </source>
</evidence>
<dbReference type="InterPro" id="IPR001916">
    <property type="entry name" value="Glyco_hydro_22"/>
</dbReference>
<comment type="similarity">
    <text evidence="6">Belongs to the glycosyl hydrolase 22 family.</text>
</comment>
<keyword evidence="5" id="KW-0326">Glycosidase</keyword>
<dbReference type="CDD" id="cd16899">
    <property type="entry name" value="LYZ_C_invert"/>
    <property type="match status" value="1"/>
</dbReference>
<dbReference type="InterPro" id="IPR023346">
    <property type="entry name" value="Lysozyme-like_dom_sf"/>
</dbReference>
<dbReference type="SUPFAM" id="SSF53955">
    <property type="entry name" value="Lysozyme-like"/>
    <property type="match status" value="1"/>
</dbReference>
<dbReference type="AlphaFoldDB" id="A0A1A9WWI5"/>
<reference evidence="9" key="1">
    <citation type="submission" date="2014-03" db="EMBL/GenBank/DDBJ databases">
        <authorList>
            <person name="Aksoy S."/>
            <person name="Warren W."/>
            <person name="Wilson R.K."/>
        </authorList>
    </citation>
    <scope>NUCLEOTIDE SEQUENCE [LARGE SCALE GENOMIC DNA]</scope>
    <source>
        <strain evidence="9">IAEA</strain>
    </source>
</reference>
<dbReference type="GO" id="GO:0003796">
    <property type="term" value="F:lysozyme activity"/>
    <property type="evidence" value="ECO:0007669"/>
    <property type="project" value="UniProtKB-EC"/>
</dbReference>
<evidence type="ECO:0000313" key="9">
    <source>
        <dbReference type="Proteomes" id="UP000091820"/>
    </source>
</evidence>
<keyword evidence="9" id="KW-1185">Reference proteome</keyword>
<dbReference type="PANTHER" id="PTHR11407:SF63">
    <property type="entry name" value="LYSOZYME C"/>
    <property type="match status" value="1"/>
</dbReference>
<protein>
    <recommendedName>
        <fullName evidence="2">lysozyme</fullName>
        <ecNumber evidence="2">3.2.1.17</ecNumber>
    </recommendedName>
</protein>
<dbReference type="InterPro" id="IPR019799">
    <property type="entry name" value="Glyco_hydro_22_CS"/>
</dbReference>
<dbReference type="STRING" id="37001.A0A1A9WWI5"/>
<dbReference type="PROSITE" id="PS51348">
    <property type="entry name" value="GLYCOSYL_HYDROL_F22_2"/>
    <property type="match status" value="1"/>
</dbReference>
<sequence length="172" mass="20000">MLFVQRTFYALKMLTIVLMFITKSCLVESKKYMRCELSRELVERYQISKTFLSNWICLIEHESERDTKKLTTLTNGSNKIGLFQISSKECRSGHKVEVCDVKIHPCCKMSCADFLNDDISDDVECAKKIFEQKGFQYWNGWSTFCRNQQNLPNLSVTCNINTVTPLSRLLLL</sequence>
<evidence type="ECO:0000256" key="5">
    <source>
        <dbReference type="ARBA" id="ARBA00023295"/>
    </source>
</evidence>
<dbReference type="Gene3D" id="1.10.530.10">
    <property type="match status" value="1"/>
</dbReference>
<evidence type="ECO:0000256" key="4">
    <source>
        <dbReference type="ARBA" id="ARBA00023157"/>
    </source>
</evidence>
<dbReference type="VEuPathDB" id="VectorBase:GBRI035022"/>
<evidence type="ECO:0000256" key="1">
    <source>
        <dbReference type="ARBA" id="ARBA00000632"/>
    </source>
</evidence>
<accession>A0A1A9WWI5</accession>
<dbReference type="SMART" id="SM00263">
    <property type="entry name" value="LYZ1"/>
    <property type="match status" value="1"/>
</dbReference>
<dbReference type="EnsemblMetazoa" id="GBRI035022-RA">
    <property type="protein sequence ID" value="GBRI035022-PA"/>
    <property type="gene ID" value="GBRI035022"/>
</dbReference>
<dbReference type="PRINTS" id="PR00135">
    <property type="entry name" value="LYZLACT"/>
</dbReference>